<evidence type="ECO:0000256" key="1">
    <source>
        <dbReference type="SAM" id="Phobius"/>
    </source>
</evidence>
<gene>
    <name evidence="2" type="ORF">CC78DRAFT_531110</name>
</gene>
<accession>A0A9P4KD35</accession>
<dbReference type="Proteomes" id="UP000800093">
    <property type="component" value="Unassembled WGS sequence"/>
</dbReference>
<proteinExistence type="predicted"/>
<evidence type="ECO:0000313" key="2">
    <source>
        <dbReference type="EMBL" id="KAF2267022.1"/>
    </source>
</evidence>
<dbReference type="AlphaFoldDB" id="A0A9P4KD35"/>
<feature type="transmembrane region" description="Helical" evidence="1">
    <location>
        <begin position="31"/>
        <end position="53"/>
    </location>
</feature>
<reference evidence="3" key="1">
    <citation type="journal article" date="2020" name="Stud. Mycol.">
        <title>101 Dothideomycetes genomes: A test case for predicting lifestyles and emergence of pathogens.</title>
        <authorList>
            <person name="Haridas S."/>
            <person name="Albert R."/>
            <person name="Binder M."/>
            <person name="Bloem J."/>
            <person name="LaButti K."/>
            <person name="Salamov A."/>
            <person name="Andreopoulos B."/>
            <person name="Baker S."/>
            <person name="Barry K."/>
            <person name="Bills G."/>
            <person name="Bluhm B."/>
            <person name="Cannon C."/>
            <person name="Castanera R."/>
            <person name="Culley D."/>
            <person name="Daum C."/>
            <person name="Ezra D."/>
            <person name="Gonzalez J."/>
            <person name="Henrissat B."/>
            <person name="Kuo A."/>
            <person name="Liang C."/>
            <person name="Lipzen A."/>
            <person name="Lutzoni F."/>
            <person name="Magnuson J."/>
            <person name="Mondo S."/>
            <person name="Nolan M."/>
            <person name="Ohm R."/>
            <person name="Pangilinan J."/>
            <person name="Park H.-J."/>
            <person name="Ramirez L."/>
            <person name="Alfaro M."/>
            <person name="Sun H."/>
            <person name="Tritt A."/>
            <person name="Yoshinaga Y."/>
            <person name="Zwiers L.-H."/>
            <person name="Turgeon B."/>
            <person name="Goodwin S."/>
            <person name="Spatafora J."/>
            <person name="Crous P."/>
            <person name="Grigoriev I."/>
        </authorList>
    </citation>
    <scope>NUCLEOTIDE SEQUENCE [LARGE SCALE GENOMIC DNA]</scope>
    <source>
        <strain evidence="3">CBS 304.66</strain>
    </source>
</reference>
<dbReference type="EMBL" id="ML986594">
    <property type="protein sequence ID" value="KAF2267022.1"/>
    <property type="molecule type" value="Genomic_DNA"/>
</dbReference>
<keyword evidence="1" id="KW-0812">Transmembrane</keyword>
<evidence type="ECO:0000313" key="3">
    <source>
        <dbReference type="Proteomes" id="UP000800093"/>
    </source>
</evidence>
<protein>
    <submittedName>
        <fullName evidence="2">Uncharacterized protein</fullName>
    </submittedName>
</protein>
<keyword evidence="1" id="KW-0472">Membrane</keyword>
<organism evidence="2 3">
    <name type="scientific">Lojkania enalia</name>
    <dbReference type="NCBI Taxonomy" id="147567"/>
    <lineage>
        <taxon>Eukaryota</taxon>
        <taxon>Fungi</taxon>
        <taxon>Dikarya</taxon>
        <taxon>Ascomycota</taxon>
        <taxon>Pezizomycotina</taxon>
        <taxon>Dothideomycetes</taxon>
        <taxon>Pleosporomycetidae</taxon>
        <taxon>Pleosporales</taxon>
        <taxon>Pleosporales incertae sedis</taxon>
        <taxon>Lojkania</taxon>
    </lineage>
</organism>
<name>A0A9P4KD35_9PLEO</name>
<keyword evidence="3" id="KW-1185">Reference proteome</keyword>
<sequence length="80" mass="8836">MLPIGKRVRVPAVPNCWKSSSTRSSIVKSVVTIRVLVSADLCIACLGCTAILLKKAISSDFCMKRERFKHLVDTCGLHYI</sequence>
<keyword evidence="1" id="KW-1133">Transmembrane helix</keyword>
<comment type="caution">
    <text evidence="2">The sequence shown here is derived from an EMBL/GenBank/DDBJ whole genome shotgun (WGS) entry which is preliminary data.</text>
</comment>